<dbReference type="EMBL" id="CP065748">
    <property type="protein sequence ID" value="QPS83315.1"/>
    <property type="molecule type" value="Genomic_DNA"/>
</dbReference>
<evidence type="ECO:0000313" key="1">
    <source>
        <dbReference type="EMBL" id="QPS83315.1"/>
    </source>
</evidence>
<dbReference type="RefSeq" id="WP_016452995.1">
    <property type="nucleotide sequence ID" value="NZ_CP065748.1"/>
</dbReference>
<dbReference type="KEGG" id="dla:I6G47_09710"/>
<reference evidence="1 2" key="1">
    <citation type="submission" date="2020-12" db="EMBL/GenBank/DDBJ databases">
        <title>FDA dAtabase for Regulatory Grade micrObial Sequences (FDA-ARGOS): Supporting development and validation of Infectious Disease Dx tests.</title>
        <authorList>
            <person name="Sproer C."/>
            <person name="Gronow S."/>
            <person name="Severitt S."/>
            <person name="Schroder I."/>
            <person name="Tallon L."/>
            <person name="Sadzewicz L."/>
            <person name="Zhao X."/>
            <person name="Boylan J."/>
            <person name="Ott S."/>
            <person name="Bowen H."/>
            <person name="Vavikolanu K."/>
            <person name="Mehta A."/>
            <person name="Aluvathingal J."/>
            <person name="Nadendla S."/>
            <person name="Lowell S."/>
            <person name="Myers T."/>
            <person name="Yan Y."/>
            <person name="Sichtig H."/>
        </authorList>
    </citation>
    <scope>NUCLEOTIDE SEQUENCE [LARGE SCALE GENOMIC DNA]</scope>
    <source>
        <strain evidence="1 2">FDAARGOS_890</strain>
    </source>
</reference>
<dbReference type="AlphaFoldDB" id="A0A7T2YW91"/>
<sequence>MNSTSTALHANAHALGAPEKDIDQAEAAISAALSTHSGALALPEQFKLHNLEAFLPFRRRAAGKMASPYINDFVAYMSSHRDEGCTVFVDADAMTATAVLDLGTPTKPGHCAHTAILKPSATAAYAALLAIINRQQSQKDMAEWLEDWSLFLQAQSDGVPLEVRKAVSAVRDISVEAMKKAQSNVQALSTEQSVLESARASSSHTLPTHLLFTCTPYPDLQTRTFSLRLSVLLDDKPRLILRPAAFEEQVEQMANEFATLIRTAVENTSPVLIGTYTKA</sequence>
<dbReference type="InterPro" id="IPR019276">
    <property type="entry name" value="DUF2303"/>
</dbReference>
<dbReference type="Proteomes" id="UP000595064">
    <property type="component" value="Chromosome"/>
</dbReference>
<dbReference type="Pfam" id="PF10065">
    <property type="entry name" value="DUF2303"/>
    <property type="match status" value="1"/>
</dbReference>
<evidence type="ECO:0000313" key="2">
    <source>
        <dbReference type="Proteomes" id="UP000595064"/>
    </source>
</evidence>
<proteinExistence type="predicted"/>
<name>A0A7T2YW91_9BURK</name>
<organism evidence="1 2">
    <name type="scientific">Delftia lacustris</name>
    <dbReference type="NCBI Taxonomy" id="558537"/>
    <lineage>
        <taxon>Bacteria</taxon>
        <taxon>Pseudomonadati</taxon>
        <taxon>Pseudomonadota</taxon>
        <taxon>Betaproteobacteria</taxon>
        <taxon>Burkholderiales</taxon>
        <taxon>Comamonadaceae</taxon>
        <taxon>Delftia</taxon>
    </lineage>
</organism>
<keyword evidence="2" id="KW-1185">Reference proteome</keyword>
<protein>
    <submittedName>
        <fullName evidence="1">DUF2303 family protein</fullName>
    </submittedName>
</protein>
<accession>A0A7T2YW91</accession>
<gene>
    <name evidence="1" type="ORF">I6G47_09710</name>
</gene>